<dbReference type="RefSeq" id="WP_311162341.1">
    <property type="nucleotide sequence ID" value="NZ_JAVQLW010000004.1"/>
</dbReference>
<dbReference type="PANTHER" id="PTHR47628">
    <property type="match status" value="1"/>
</dbReference>
<feature type="domain" description="Leucine-binding protein" evidence="4">
    <location>
        <begin position="33"/>
        <end position="374"/>
    </location>
</feature>
<dbReference type="InterPro" id="IPR028082">
    <property type="entry name" value="Peripla_BP_I"/>
</dbReference>
<dbReference type="Proteomes" id="UP001269144">
    <property type="component" value="Unassembled WGS sequence"/>
</dbReference>
<evidence type="ECO:0000313" key="6">
    <source>
        <dbReference type="Proteomes" id="UP001269144"/>
    </source>
</evidence>
<keyword evidence="2 3" id="KW-0732">Signal</keyword>
<feature type="chain" id="PRO_5045646295" evidence="3">
    <location>
        <begin position="30"/>
        <end position="416"/>
    </location>
</feature>
<dbReference type="PANTHER" id="PTHR47628:SF1">
    <property type="entry name" value="ALIPHATIC AMIDASE EXPRESSION-REGULATING PROTEIN"/>
    <property type="match status" value="1"/>
</dbReference>
<organism evidence="5 6">
    <name type="scientific">Paracoccus aurantius</name>
    <dbReference type="NCBI Taxonomy" id="3073814"/>
    <lineage>
        <taxon>Bacteria</taxon>
        <taxon>Pseudomonadati</taxon>
        <taxon>Pseudomonadota</taxon>
        <taxon>Alphaproteobacteria</taxon>
        <taxon>Rhodobacterales</taxon>
        <taxon>Paracoccaceae</taxon>
        <taxon>Paracoccus</taxon>
    </lineage>
</organism>
<accession>A0ABU2HX65</accession>
<dbReference type="PROSITE" id="PS51318">
    <property type="entry name" value="TAT"/>
    <property type="match status" value="1"/>
</dbReference>
<proteinExistence type="inferred from homology"/>
<keyword evidence="6" id="KW-1185">Reference proteome</keyword>
<gene>
    <name evidence="5" type="ORF">RGQ15_18950</name>
</gene>
<comment type="caution">
    <text evidence="5">The sequence shown here is derived from an EMBL/GenBank/DDBJ whole genome shotgun (WGS) entry which is preliminary data.</text>
</comment>
<dbReference type="Pfam" id="PF13458">
    <property type="entry name" value="Peripla_BP_6"/>
    <property type="match status" value="1"/>
</dbReference>
<comment type="similarity">
    <text evidence="1">Belongs to the leucine-binding protein family.</text>
</comment>
<dbReference type="SUPFAM" id="SSF53822">
    <property type="entry name" value="Periplasmic binding protein-like I"/>
    <property type="match status" value="1"/>
</dbReference>
<reference evidence="6" key="1">
    <citation type="submission" date="2023-07" db="EMBL/GenBank/DDBJ databases">
        <title>Paracoccus sp. MBLB3053 whole genome sequence.</title>
        <authorList>
            <person name="Hwang C.Y."/>
            <person name="Cho E.-S."/>
            <person name="Seo M.-J."/>
        </authorList>
    </citation>
    <scope>NUCLEOTIDE SEQUENCE [LARGE SCALE GENOMIC DNA]</scope>
    <source>
        <strain evidence="6">MBLB3053</strain>
    </source>
</reference>
<dbReference type="InterPro" id="IPR028081">
    <property type="entry name" value="Leu-bd"/>
</dbReference>
<name>A0ABU2HX65_9RHOB</name>
<dbReference type="CDD" id="cd06356">
    <property type="entry name" value="PBP1_amide_urea_BP-like"/>
    <property type="match status" value="1"/>
</dbReference>
<sequence length="416" mass="45365">MKDMQRRHFLGLGAAGLLATPFLARPALAAADKIQIAGIHDASGGIDIYGRPMINCLNLAVDKLNAAGGVLGREIELVNYDPQSNMQLYAQYATEAATRQRAAVVFGGILSASREAMRPVLDRYRTLYFYSLLYEGGVCDRNTFCMGSTPGQTLEKFTPYVMQKFGGKKVYVLAADYNYGQITTRWIEKFVRENGGDVVRADFFPLDVNDFGSTIRQIQAQAPDIVMSVLVGGAHNAFYRQWLASGMKDKIPMASTTFGIGNEQVLTTSEEHDGIIVSYAYFDGIKSPENEAFKTEYYAKFGDKADAITEGGAMTYHAVNLWAKAVEMAGTIERDPVIEALETGLSFSGPAGVTTINAQTHHNTLDSYIAEVRANNYVVLESFSQQPPSDTLAVCDLGANPNDATQYVVEVPEIAG</sequence>
<evidence type="ECO:0000256" key="1">
    <source>
        <dbReference type="ARBA" id="ARBA00010062"/>
    </source>
</evidence>
<evidence type="ECO:0000259" key="4">
    <source>
        <dbReference type="Pfam" id="PF13458"/>
    </source>
</evidence>
<protein>
    <submittedName>
        <fullName evidence="5">Transporter substrate-binding protein</fullName>
    </submittedName>
</protein>
<evidence type="ECO:0000313" key="5">
    <source>
        <dbReference type="EMBL" id="MDS9469649.1"/>
    </source>
</evidence>
<evidence type="ECO:0000256" key="2">
    <source>
        <dbReference type="ARBA" id="ARBA00022729"/>
    </source>
</evidence>
<dbReference type="InterPro" id="IPR006311">
    <property type="entry name" value="TAT_signal"/>
</dbReference>
<feature type="signal peptide" evidence="3">
    <location>
        <begin position="1"/>
        <end position="29"/>
    </location>
</feature>
<dbReference type="EMBL" id="JAVQLW010000004">
    <property type="protein sequence ID" value="MDS9469649.1"/>
    <property type="molecule type" value="Genomic_DNA"/>
</dbReference>
<evidence type="ECO:0000256" key="3">
    <source>
        <dbReference type="SAM" id="SignalP"/>
    </source>
</evidence>
<dbReference type="Gene3D" id="3.40.50.2300">
    <property type="match status" value="2"/>
</dbReference>